<dbReference type="Pfam" id="PF20151">
    <property type="entry name" value="DUF6533"/>
    <property type="match status" value="1"/>
</dbReference>
<feature type="transmembrane region" description="Helical" evidence="1">
    <location>
        <begin position="50"/>
        <end position="70"/>
    </location>
</feature>
<feature type="domain" description="DUF6533" evidence="2">
    <location>
        <begin position="20"/>
        <end position="64"/>
    </location>
</feature>
<accession>R7SZP8</accession>
<dbReference type="GeneID" id="18835629"/>
<feature type="transmembrane region" description="Helical" evidence="1">
    <location>
        <begin position="20"/>
        <end position="38"/>
    </location>
</feature>
<name>R7SZP8_DICSQ</name>
<reference evidence="3 4" key="1">
    <citation type="journal article" date="2012" name="Science">
        <title>The Paleozoic origin of enzymatic lignin decomposition reconstructed from 31 fungal genomes.</title>
        <authorList>
            <person name="Floudas D."/>
            <person name="Binder M."/>
            <person name="Riley R."/>
            <person name="Barry K."/>
            <person name="Blanchette R.A."/>
            <person name="Henrissat B."/>
            <person name="Martinez A.T."/>
            <person name="Otillar R."/>
            <person name="Spatafora J.W."/>
            <person name="Yadav J.S."/>
            <person name="Aerts A."/>
            <person name="Benoit I."/>
            <person name="Boyd A."/>
            <person name="Carlson A."/>
            <person name="Copeland A."/>
            <person name="Coutinho P.M."/>
            <person name="de Vries R.P."/>
            <person name="Ferreira P."/>
            <person name="Findley K."/>
            <person name="Foster B."/>
            <person name="Gaskell J."/>
            <person name="Glotzer D."/>
            <person name="Gorecki P."/>
            <person name="Heitman J."/>
            <person name="Hesse C."/>
            <person name="Hori C."/>
            <person name="Igarashi K."/>
            <person name="Jurgens J.A."/>
            <person name="Kallen N."/>
            <person name="Kersten P."/>
            <person name="Kohler A."/>
            <person name="Kuees U."/>
            <person name="Kumar T.K.A."/>
            <person name="Kuo A."/>
            <person name="LaButti K."/>
            <person name="Larrondo L.F."/>
            <person name="Lindquist E."/>
            <person name="Ling A."/>
            <person name="Lombard V."/>
            <person name="Lucas S."/>
            <person name="Lundell T."/>
            <person name="Martin R."/>
            <person name="McLaughlin D.J."/>
            <person name="Morgenstern I."/>
            <person name="Morin E."/>
            <person name="Murat C."/>
            <person name="Nagy L.G."/>
            <person name="Nolan M."/>
            <person name="Ohm R.A."/>
            <person name="Patyshakuliyeva A."/>
            <person name="Rokas A."/>
            <person name="Ruiz-Duenas F.J."/>
            <person name="Sabat G."/>
            <person name="Salamov A."/>
            <person name="Samejima M."/>
            <person name="Schmutz J."/>
            <person name="Slot J.C."/>
            <person name="St John F."/>
            <person name="Stenlid J."/>
            <person name="Sun H."/>
            <person name="Sun S."/>
            <person name="Syed K."/>
            <person name="Tsang A."/>
            <person name="Wiebenga A."/>
            <person name="Young D."/>
            <person name="Pisabarro A."/>
            <person name="Eastwood D.C."/>
            <person name="Martin F."/>
            <person name="Cullen D."/>
            <person name="Grigoriev I.V."/>
            <person name="Hibbett D.S."/>
        </authorList>
    </citation>
    <scope>NUCLEOTIDE SEQUENCE [LARGE SCALE GENOMIC DNA]</scope>
    <source>
        <strain evidence="3 4">LYAD-421 SS1</strain>
    </source>
</reference>
<protein>
    <recommendedName>
        <fullName evidence="2">DUF6533 domain-containing protein</fullName>
    </recommendedName>
</protein>
<proteinExistence type="predicted"/>
<dbReference type="AlphaFoldDB" id="R7SZP8"/>
<gene>
    <name evidence="3" type="ORF">DICSQDRAFT_137539</name>
</gene>
<feature type="transmembrane region" description="Helical" evidence="1">
    <location>
        <begin position="238"/>
        <end position="258"/>
    </location>
</feature>
<dbReference type="OrthoDB" id="3251775at2759"/>
<keyword evidence="1" id="KW-1133">Transmembrane helix</keyword>
<dbReference type="RefSeq" id="XP_007366875.1">
    <property type="nucleotide sequence ID" value="XM_007366813.1"/>
</dbReference>
<dbReference type="KEGG" id="dsq:DICSQDRAFT_137539"/>
<dbReference type="OMA" id="RVVILWD"/>
<dbReference type="EMBL" id="JH719416">
    <property type="protein sequence ID" value="EJF60457.1"/>
    <property type="molecule type" value="Genomic_DNA"/>
</dbReference>
<feature type="transmembrane region" description="Helical" evidence="1">
    <location>
        <begin position="215"/>
        <end position="232"/>
    </location>
</feature>
<keyword evidence="1" id="KW-0472">Membrane</keyword>
<evidence type="ECO:0000313" key="4">
    <source>
        <dbReference type="Proteomes" id="UP000053319"/>
    </source>
</evidence>
<evidence type="ECO:0000259" key="2">
    <source>
        <dbReference type="Pfam" id="PF20151"/>
    </source>
</evidence>
<evidence type="ECO:0000256" key="1">
    <source>
        <dbReference type="SAM" id="Phobius"/>
    </source>
</evidence>
<sequence length="366" mass="40964">MAAALGALESMFHELTASRYMSAVGLMVLLYDHALTFGDEVQYIWSAPATYAKYIFLLNRYTVLGTLLAVAYEMCGFVNSSFTDTRCKQFIFTCSMIAVVSVGIANLLTLQRVVILWDHRPVILKIMTVGFVISFGAQVATMIVTLINMLPFITWNTSLGMCVATKTSHLLIGVWACPMVFELFVLGSTALNALDRPRTVELPIAKALQEDGIQFFVFIAALRILNIVFAALNRPSFIFLAVFFIWAMTTTILGRLLIHLRRTECRPPPILDPHSEQYDPSLAVDVEADAYIAEWDRRRNRAISPFGLVPLNKRISNGSAHSARSDAESAWGNSPDNYDDVLHIAPAPLVYHYKKRAHDPNIRPWD</sequence>
<organism evidence="3 4">
    <name type="scientific">Dichomitus squalens (strain LYAD-421)</name>
    <name type="common">Western red white-rot fungus</name>
    <dbReference type="NCBI Taxonomy" id="732165"/>
    <lineage>
        <taxon>Eukaryota</taxon>
        <taxon>Fungi</taxon>
        <taxon>Dikarya</taxon>
        <taxon>Basidiomycota</taxon>
        <taxon>Agaricomycotina</taxon>
        <taxon>Agaricomycetes</taxon>
        <taxon>Polyporales</taxon>
        <taxon>Polyporaceae</taxon>
        <taxon>Dichomitus</taxon>
    </lineage>
</organism>
<feature type="transmembrane region" description="Helical" evidence="1">
    <location>
        <begin position="90"/>
        <end position="110"/>
    </location>
</feature>
<keyword evidence="1" id="KW-0812">Transmembrane</keyword>
<dbReference type="InterPro" id="IPR045340">
    <property type="entry name" value="DUF6533"/>
</dbReference>
<dbReference type="HOGENOM" id="CLU_035509_1_1_1"/>
<feature type="transmembrane region" description="Helical" evidence="1">
    <location>
        <begin position="122"/>
        <end position="150"/>
    </location>
</feature>
<evidence type="ECO:0000313" key="3">
    <source>
        <dbReference type="EMBL" id="EJF60457.1"/>
    </source>
</evidence>
<feature type="transmembrane region" description="Helical" evidence="1">
    <location>
        <begin position="170"/>
        <end position="194"/>
    </location>
</feature>
<dbReference type="Proteomes" id="UP000053319">
    <property type="component" value="Unassembled WGS sequence"/>
</dbReference>